<evidence type="ECO:0000313" key="2">
    <source>
        <dbReference type="EMBL" id="GAA0184965.1"/>
    </source>
</evidence>
<keyword evidence="3" id="KW-1185">Reference proteome</keyword>
<dbReference type="EMBL" id="BAABME010012308">
    <property type="protein sequence ID" value="GAA0184965.1"/>
    <property type="molecule type" value="Genomic_DNA"/>
</dbReference>
<dbReference type="Pfam" id="PF07727">
    <property type="entry name" value="RVT_2"/>
    <property type="match status" value="1"/>
</dbReference>
<dbReference type="AlphaFoldDB" id="A0AAV3RWG8"/>
<accession>A0AAV3RWG8</accession>
<proteinExistence type="predicted"/>
<dbReference type="InterPro" id="IPR013103">
    <property type="entry name" value="RVT_2"/>
</dbReference>
<gene>
    <name evidence="2" type="ORF">LIER_32253</name>
</gene>
<dbReference type="Proteomes" id="UP001454036">
    <property type="component" value="Unassembled WGS sequence"/>
</dbReference>
<sequence length="79" mass="9284">MDFKPAFLNGIVQEEVYVEQPEGFEDSANRDHVYKLKKALYGLKQAPRVWYERLTIYLLKNGYVRGGVDSTLFIKRKKN</sequence>
<organism evidence="2 3">
    <name type="scientific">Lithospermum erythrorhizon</name>
    <name type="common">Purple gromwell</name>
    <name type="synonym">Lithospermum officinale var. erythrorhizon</name>
    <dbReference type="NCBI Taxonomy" id="34254"/>
    <lineage>
        <taxon>Eukaryota</taxon>
        <taxon>Viridiplantae</taxon>
        <taxon>Streptophyta</taxon>
        <taxon>Embryophyta</taxon>
        <taxon>Tracheophyta</taxon>
        <taxon>Spermatophyta</taxon>
        <taxon>Magnoliopsida</taxon>
        <taxon>eudicotyledons</taxon>
        <taxon>Gunneridae</taxon>
        <taxon>Pentapetalae</taxon>
        <taxon>asterids</taxon>
        <taxon>lamiids</taxon>
        <taxon>Boraginales</taxon>
        <taxon>Boraginaceae</taxon>
        <taxon>Boraginoideae</taxon>
        <taxon>Lithospermeae</taxon>
        <taxon>Lithospermum</taxon>
    </lineage>
</organism>
<evidence type="ECO:0000313" key="3">
    <source>
        <dbReference type="Proteomes" id="UP001454036"/>
    </source>
</evidence>
<evidence type="ECO:0000259" key="1">
    <source>
        <dbReference type="Pfam" id="PF07727"/>
    </source>
</evidence>
<feature type="domain" description="Reverse transcriptase Ty1/copia-type" evidence="1">
    <location>
        <begin position="1"/>
        <end position="76"/>
    </location>
</feature>
<name>A0AAV3RWG8_LITER</name>
<comment type="caution">
    <text evidence="2">The sequence shown here is derived from an EMBL/GenBank/DDBJ whole genome shotgun (WGS) entry which is preliminary data.</text>
</comment>
<protein>
    <recommendedName>
        <fullName evidence="1">Reverse transcriptase Ty1/copia-type domain-containing protein</fullName>
    </recommendedName>
</protein>
<reference evidence="2 3" key="1">
    <citation type="submission" date="2024-01" db="EMBL/GenBank/DDBJ databases">
        <title>The complete chloroplast genome sequence of Lithospermum erythrorhizon: insights into the phylogenetic relationship among Boraginaceae species and the maternal lineages of purple gromwells.</title>
        <authorList>
            <person name="Okada T."/>
            <person name="Watanabe K."/>
        </authorList>
    </citation>
    <scope>NUCLEOTIDE SEQUENCE [LARGE SCALE GENOMIC DNA]</scope>
</reference>